<evidence type="ECO:0000313" key="12">
    <source>
        <dbReference type="Proteomes" id="UP001431572"/>
    </source>
</evidence>
<dbReference type="RefSeq" id="WP_341468266.1">
    <property type="nucleotide sequence ID" value="NZ_CP128399.1"/>
</dbReference>
<sequence length="489" mass="53613">MTAALEPLIYEISTPGRKAYSLPELDVPTTTLPDNSFLRDPDKIGLPEVAELDMVRHFTHLSRFNYSIDGGFYPLGSCTMKYNPKLNEDIARLPGFFDVHPLQSEDTVQGALQVQYDLQKALAEVSGFDAVSLQPAAGAQGELVGVLCIRAYHLARGDKARTKILVPDAAHGTNPATAAICGYQVITIKSDSRGNVDLAHLRQMVGPDTAGLMLTNPNTLGLFDENLLEVCEIVHQAGGLMYGDGANFNAIMGIARPGDIGFDVMHINLHKTFSTPHGGGGPGSGPVCVKTHLAAYLPGPVVEKELGENGDARYYFKHLPESIGKVRSFWGNFGMHVRALTYIRVHGAIGLRQVSENAVLNANYLMHKLKGAYDLPYDRTCMHEFVLSGRRQKAKGVKTLDIAKRLLDYGYHAPTIYFPLIVEESIMIEPTETESKTTLDQFAVDMLKIAQEVDDSPDLVKNAPYNTPVLRLDETTAARKPVVRFRCFG</sequence>
<feature type="modified residue" description="N6-(pyridoxal phosphate)lysine" evidence="6">
    <location>
        <position position="271"/>
    </location>
</feature>
<comment type="subunit">
    <text evidence="6">The glycine cleavage system is composed of four proteins: P, T, L and H. In this organism, the P 'protein' is a heterodimer of two subunits.</text>
</comment>
<comment type="catalytic activity">
    <reaction evidence="5 6">
        <text>N(6)-[(R)-lipoyl]-L-lysyl-[glycine-cleavage complex H protein] + glycine + H(+) = N(6)-[(R)-S(8)-aminomethyldihydrolipoyl]-L-lysyl-[glycine-cleavage complex H protein] + CO2</text>
        <dbReference type="Rhea" id="RHEA:24304"/>
        <dbReference type="Rhea" id="RHEA-COMP:10494"/>
        <dbReference type="Rhea" id="RHEA-COMP:10495"/>
        <dbReference type="ChEBI" id="CHEBI:15378"/>
        <dbReference type="ChEBI" id="CHEBI:16526"/>
        <dbReference type="ChEBI" id="CHEBI:57305"/>
        <dbReference type="ChEBI" id="CHEBI:83099"/>
        <dbReference type="ChEBI" id="CHEBI:83143"/>
        <dbReference type="EC" id="1.4.4.2"/>
    </reaction>
</comment>
<dbReference type="Proteomes" id="UP000521676">
    <property type="component" value="Unassembled WGS sequence"/>
</dbReference>
<evidence type="ECO:0000256" key="5">
    <source>
        <dbReference type="ARBA" id="ARBA00049026"/>
    </source>
</evidence>
<dbReference type="InterPro" id="IPR049315">
    <property type="entry name" value="GDC-P_N"/>
</dbReference>
<dbReference type="Proteomes" id="UP001431572">
    <property type="component" value="Chromosome 1"/>
</dbReference>
<evidence type="ECO:0000256" key="1">
    <source>
        <dbReference type="ARBA" id="ARBA00001933"/>
    </source>
</evidence>
<evidence type="ECO:0000259" key="8">
    <source>
        <dbReference type="Pfam" id="PF21478"/>
    </source>
</evidence>
<feature type="domain" description="Glycine dehydrogenase C-terminal" evidence="8">
    <location>
        <begin position="355"/>
        <end position="455"/>
    </location>
</feature>
<dbReference type="Gene3D" id="3.40.640.10">
    <property type="entry name" value="Type I PLP-dependent aspartate aminotransferase-like (Major domain)"/>
    <property type="match status" value="1"/>
</dbReference>
<dbReference type="AlphaFoldDB" id="A0A8T7LYH7"/>
<dbReference type="SUPFAM" id="SSF53383">
    <property type="entry name" value="PLP-dependent transferases"/>
    <property type="match status" value="1"/>
</dbReference>
<gene>
    <name evidence="6 9" type="primary">gcvPB</name>
    <name evidence="9" type="ORF">HXX08_01285</name>
    <name evidence="10" type="ORF">OZ401_002178</name>
</gene>
<dbReference type="EMBL" id="JACATZ010000001">
    <property type="protein sequence ID" value="NWJ44489.1"/>
    <property type="molecule type" value="Genomic_DNA"/>
</dbReference>
<reference evidence="10" key="2">
    <citation type="journal article" date="2024" name="Nature">
        <title>Anoxygenic phototroph of the Chloroflexota uses a type I reaction centre.</title>
        <authorList>
            <person name="Tsuji J.M."/>
            <person name="Shaw N.A."/>
            <person name="Nagashima S."/>
            <person name="Venkiteswaran J.J."/>
            <person name="Schiff S.L."/>
            <person name="Watanabe T."/>
            <person name="Fukui M."/>
            <person name="Hanada S."/>
            <person name="Tank M."/>
            <person name="Neufeld J.D."/>
        </authorList>
    </citation>
    <scope>NUCLEOTIDE SEQUENCE</scope>
    <source>
        <strain evidence="10">L227-S17</strain>
    </source>
</reference>
<dbReference type="PANTHER" id="PTHR11773:SF1">
    <property type="entry name" value="GLYCINE DEHYDROGENASE (DECARBOXYLATING), MITOCHONDRIAL"/>
    <property type="match status" value="1"/>
</dbReference>
<evidence type="ECO:0000256" key="6">
    <source>
        <dbReference type="HAMAP-Rule" id="MF_00713"/>
    </source>
</evidence>
<keyword evidence="12" id="KW-1185">Reference proteome</keyword>
<dbReference type="Gene3D" id="6.20.440.10">
    <property type="match status" value="1"/>
</dbReference>
<evidence type="ECO:0000256" key="2">
    <source>
        <dbReference type="ARBA" id="ARBA00003788"/>
    </source>
</evidence>
<evidence type="ECO:0000313" key="11">
    <source>
        <dbReference type="Proteomes" id="UP000521676"/>
    </source>
</evidence>
<dbReference type="CDD" id="cd00613">
    <property type="entry name" value="GDC-P"/>
    <property type="match status" value="1"/>
</dbReference>
<evidence type="ECO:0000313" key="10">
    <source>
        <dbReference type="EMBL" id="WJW66382.1"/>
    </source>
</evidence>
<dbReference type="GO" id="GO:0005829">
    <property type="term" value="C:cytosol"/>
    <property type="evidence" value="ECO:0007669"/>
    <property type="project" value="TreeGrafter"/>
</dbReference>
<dbReference type="EMBL" id="CP128399">
    <property type="protein sequence ID" value="WJW66382.1"/>
    <property type="molecule type" value="Genomic_DNA"/>
</dbReference>
<dbReference type="InterPro" id="IPR023012">
    <property type="entry name" value="GcvPB"/>
</dbReference>
<dbReference type="GO" id="GO:0016594">
    <property type="term" value="F:glycine binding"/>
    <property type="evidence" value="ECO:0007669"/>
    <property type="project" value="TreeGrafter"/>
</dbReference>
<evidence type="ECO:0000313" key="9">
    <source>
        <dbReference type="EMBL" id="NWJ44489.1"/>
    </source>
</evidence>
<dbReference type="GO" id="GO:0005960">
    <property type="term" value="C:glycine cleavage complex"/>
    <property type="evidence" value="ECO:0007669"/>
    <property type="project" value="TreeGrafter"/>
</dbReference>
<evidence type="ECO:0000256" key="3">
    <source>
        <dbReference type="ARBA" id="ARBA00022898"/>
    </source>
</evidence>
<accession>A0A8T7LYH7</accession>
<keyword evidence="4 6" id="KW-0560">Oxidoreductase</keyword>
<dbReference type="InterPro" id="IPR015422">
    <property type="entry name" value="PyrdxlP-dep_Trfase_small"/>
</dbReference>
<comment type="cofactor">
    <cofactor evidence="1 6">
        <name>pyridoxal 5'-phosphate</name>
        <dbReference type="ChEBI" id="CHEBI:597326"/>
    </cofactor>
</comment>
<dbReference type="HAMAP" id="MF_00713">
    <property type="entry name" value="GcvPB"/>
    <property type="match status" value="1"/>
</dbReference>
<dbReference type="FunFam" id="3.90.1150.10:FF:000014">
    <property type="entry name" value="Probable glycine dehydrogenase (decarboxylating) subunit 2"/>
    <property type="match status" value="1"/>
</dbReference>
<dbReference type="InterPro" id="IPR049316">
    <property type="entry name" value="GDC-P_C"/>
</dbReference>
<dbReference type="Gene3D" id="3.90.1150.10">
    <property type="entry name" value="Aspartate Aminotransferase, domain 1"/>
    <property type="match status" value="1"/>
</dbReference>
<proteinExistence type="inferred from homology"/>
<dbReference type="GO" id="GO:0030170">
    <property type="term" value="F:pyridoxal phosphate binding"/>
    <property type="evidence" value="ECO:0007669"/>
    <property type="project" value="TreeGrafter"/>
</dbReference>
<dbReference type="EC" id="1.4.4.2" evidence="6"/>
<dbReference type="Pfam" id="PF02347">
    <property type="entry name" value="GDC-P"/>
    <property type="match status" value="1"/>
</dbReference>
<reference evidence="9 11" key="1">
    <citation type="submission" date="2020-06" db="EMBL/GenBank/DDBJ databases">
        <title>Anoxygenic phototrophic Chloroflexota member uses a Type I reaction center.</title>
        <authorList>
            <person name="Tsuji J.M."/>
            <person name="Shaw N.A."/>
            <person name="Nagashima S."/>
            <person name="Venkiteswaran J."/>
            <person name="Schiff S.L."/>
            <person name="Hanada S."/>
            <person name="Tank M."/>
            <person name="Neufeld J.D."/>
        </authorList>
    </citation>
    <scope>NUCLEOTIDE SEQUENCE [LARGE SCALE GENOMIC DNA]</scope>
    <source>
        <strain evidence="9">L227-S17</strain>
    </source>
</reference>
<dbReference type="InterPro" id="IPR015421">
    <property type="entry name" value="PyrdxlP-dep_Trfase_major"/>
</dbReference>
<dbReference type="FunFam" id="3.40.640.10:FF:000224">
    <property type="entry name" value="Probable glycine dehydrogenase (decarboxylating) subunit 2"/>
    <property type="match status" value="1"/>
</dbReference>
<dbReference type="PANTHER" id="PTHR11773">
    <property type="entry name" value="GLYCINE DEHYDROGENASE, DECARBOXYLATING"/>
    <property type="match status" value="1"/>
</dbReference>
<dbReference type="InterPro" id="IPR015424">
    <property type="entry name" value="PyrdxlP-dep_Trfase"/>
</dbReference>
<organism evidence="9 11">
    <name type="scientific">Candidatus Chlorohelix allophototropha</name>
    <dbReference type="NCBI Taxonomy" id="3003348"/>
    <lineage>
        <taxon>Bacteria</taxon>
        <taxon>Bacillati</taxon>
        <taxon>Chloroflexota</taxon>
        <taxon>Chloroflexia</taxon>
        <taxon>Candidatus Chloroheliales</taxon>
        <taxon>Candidatus Chloroheliaceae</taxon>
        <taxon>Candidatus Chlorohelix</taxon>
    </lineage>
</organism>
<dbReference type="Pfam" id="PF21478">
    <property type="entry name" value="GcvP2_C"/>
    <property type="match status" value="1"/>
</dbReference>
<protein>
    <recommendedName>
        <fullName evidence="6">Probable glycine dehydrogenase (decarboxylating) subunit 2</fullName>
        <ecNumber evidence="6">1.4.4.2</ecNumber>
    </recommendedName>
    <alternativeName>
        <fullName evidence="6">Glycine cleavage system P-protein subunit 2</fullName>
    </alternativeName>
    <alternativeName>
        <fullName evidence="6">Glycine decarboxylase subunit 2</fullName>
    </alternativeName>
    <alternativeName>
        <fullName evidence="6">Glycine dehydrogenase (aminomethyl-transferring) subunit 2</fullName>
    </alternativeName>
</protein>
<feature type="domain" description="Glycine cleavage system P-protein N-terminal" evidence="7">
    <location>
        <begin position="30"/>
        <end position="310"/>
    </location>
</feature>
<dbReference type="GO" id="GO:0004375">
    <property type="term" value="F:glycine dehydrogenase (decarboxylating) activity"/>
    <property type="evidence" value="ECO:0007669"/>
    <property type="project" value="UniProtKB-EC"/>
</dbReference>
<name>A0A8T7LYH7_9CHLR</name>
<comment type="function">
    <text evidence="2 6">The glycine cleavage system catalyzes the degradation of glycine. The P protein binds the alpha-amino group of glycine through its pyridoxal phosphate cofactor; CO(2) is released and the remaining methylamine moiety is then transferred to the lipoamide cofactor of the H protein.</text>
</comment>
<dbReference type="InterPro" id="IPR020581">
    <property type="entry name" value="GDC_P"/>
</dbReference>
<comment type="similarity">
    <text evidence="6">Belongs to the GcvP family. C-terminal subunit subfamily.</text>
</comment>
<evidence type="ECO:0000256" key="4">
    <source>
        <dbReference type="ARBA" id="ARBA00023002"/>
    </source>
</evidence>
<dbReference type="GO" id="GO:0019464">
    <property type="term" value="P:glycine decarboxylation via glycine cleavage system"/>
    <property type="evidence" value="ECO:0007669"/>
    <property type="project" value="UniProtKB-UniRule"/>
</dbReference>
<dbReference type="NCBIfam" id="NF003346">
    <property type="entry name" value="PRK04366.1"/>
    <property type="match status" value="1"/>
</dbReference>
<evidence type="ECO:0000259" key="7">
    <source>
        <dbReference type="Pfam" id="PF02347"/>
    </source>
</evidence>
<keyword evidence="3 6" id="KW-0663">Pyridoxal phosphate</keyword>